<name>A0A2M6WRM7_9BACT</name>
<evidence type="ECO:0008006" key="3">
    <source>
        <dbReference type="Google" id="ProtNLM"/>
    </source>
</evidence>
<comment type="caution">
    <text evidence="1">The sequence shown here is derived from an EMBL/GenBank/DDBJ whole genome shotgun (WGS) entry which is preliminary data.</text>
</comment>
<accession>A0A2M6WRM7</accession>
<dbReference type="Proteomes" id="UP000228964">
    <property type="component" value="Unassembled WGS sequence"/>
</dbReference>
<dbReference type="AlphaFoldDB" id="A0A2M6WRM7"/>
<gene>
    <name evidence="1" type="ORF">COT96_01305</name>
</gene>
<evidence type="ECO:0000313" key="1">
    <source>
        <dbReference type="EMBL" id="PIT95424.1"/>
    </source>
</evidence>
<dbReference type="Pfam" id="PF12686">
    <property type="entry name" value="DUF3800"/>
    <property type="match status" value="1"/>
</dbReference>
<protein>
    <recommendedName>
        <fullName evidence="3">DUF3800 domain-containing protein</fullName>
    </recommendedName>
</protein>
<dbReference type="EMBL" id="PFAO01000028">
    <property type="protein sequence ID" value="PIT95424.1"/>
    <property type="molecule type" value="Genomic_DNA"/>
</dbReference>
<dbReference type="InterPro" id="IPR024524">
    <property type="entry name" value="DUF3800"/>
</dbReference>
<organism evidence="1 2">
    <name type="scientific">Candidatus Falkowbacteria bacterium CG10_big_fil_rev_8_21_14_0_10_38_22</name>
    <dbReference type="NCBI Taxonomy" id="1974564"/>
    <lineage>
        <taxon>Bacteria</taxon>
        <taxon>Candidatus Falkowiibacteriota</taxon>
    </lineage>
</organism>
<proteinExistence type="predicted"/>
<sequence length="212" mass="25457">MAYIFLDESGDLGFNFKKKKTSKIFVVTCLFIENKRPIEKIVKKTHSELKKKYKRKFGILHCVKEKPITRQRLLRRLNEKDCIVMTIYLNKKKVYTKLKDEKQVLYNYVTNILLDRIYSKKVIPVKDKVELIASRRETNKFLNENFKDYLNRQVENRHKTDIKISIKIPSEEKTLQAVDFASWAIFRKYEYGDDSYYNIIKNKIVEENPLFP</sequence>
<reference evidence="2" key="1">
    <citation type="submission" date="2017-09" db="EMBL/GenBank/DDBJ databases">
        <title>Depth-based differentiation of microbial function through sediment-hosted aquifers and enrichment of novel symbionts in the deep terrestrial subsurface.</title>
        <authorList>
            <person name="Probst A.J."/>
            <person name="Ladd B."/>
            <person name="Jarett J.K."/>
            <person name="Geller-Mcgrath D.E."/>
            <person name="Sieber C.M.K."/>
            <person name="Emerson J.B."/>
            <person name="Anantharaman K."/>
            <person name="Thomas B.C."/>
            <person name="Malmstrom R."/>
            <person name="Stieglmeier M."/>
            <person name="Klingl A."/>
            <person name="Woyke T."/>
            <person name="Ryan C.M."/>
            <person name="Banfield J.F."/>
        </authorList>
    </citation>
    <scope>NUCLEOTIDE SEQUENCE [LARGE SCALE GENOMIC DNA]</scope>
</reference>
<evidence type="ECO:0000313" key="2">
    <source>
        <dbReference type="Proteomes" id="UP000228964"/>
    </source>
</evidence>